<proteinExistence type="predicted"/>
<name>A0A5J4YRG0_PORPP</name>
<accession>A0A5J4YRG0</accession>
<dbReference type="Proteomes" id="UP000324585">
    <property type="component" value="Unassembled WGS sequence"/>
</dbReference>
<organism evidence="2 3">
    <name type="scientific">Porphyridium purpureum</name>
    <name type="common">Red alga</name>
    <name type="synonym">Porphyridium cruentum</name>
    <dbReference type="NCBI Taxonomy" id="35688"/>
    <lineage>
        <taxon>Eukaryota</taxon>
        <taxon>Rhodophyta</taxon>
        <taxon>Bangiophyceae</taxon>
        <taxon>Porphyridiales</taxon>
        <taxon>Porphyridiaceae</taxon>
        <taxon>Porphyridium</taxon>
    </lineage>
</organism>
<reference evidence="3" key="1">
    <citation type="journal article" date="2019" name="Nat. Commun.">
        <title>Expansion of phycobilisome linker gene families in mesophilic red algae.</title>
        <authorList>
            <person name="Lee J."/>
            <person name="Kim D."/>
            <person name="Bhattacharya D."/>
            <person name="Yoon H.S."/>
        </authorList>
    </citation>
    <scope>NUCLEOTIDE SEQUENCE [LARGE SCALE GENOMIC DNA]</scope>
    <source>
        <strain evidence="3">CCMP 1328</strain>
    </source>
</reference>
<comment type="caution">
    <text evidence="2">The sequence shown here is derived from an EMBL/GenBank/DDBJ whole genome shotgun (WGS) entry which is preliminary data.</text>
</comment>
<dbReference type="Gene3D" id="3.40.50.150">
    <property type="entry name" value="Vaccinia Virus protein VP39"/>
    <property type="match status" value="1"/>
</dbReference>
<evidence type="ECO:0000313" key="2">
    <source>
        <dbReference type="EMBL" id="KAA8493373.1"/>
    </source>
</evidence>
<feature type="compositionally biased region" description="Basic and acidic residues" evidence="1">
    <location>
        <begin position="101"/>
        <end position="120"/>
    </location>
</feature>
<evidence type="ECO:0000313" key="3">
    <source>
        <dbReference type="Proteomes" id="UP000324585"/>
    </source>
</evidence>
<dbReference type="EMBL" id="VRMN01000007">
    <property type="protein sequence ID" value="KAA8493373.1"/>
    <property type="molecule type" value="Genomic_DNA"/>
</dbReference>
<protein>
    <submittedName>
        <fullName evidence="2">Uncharacterized protein</fullName>
    </submittedName>
</protein>
<dbReference type="InterPro" id="IPR029063">
    <property type="entry name" value="SAM-dependent_MTases_sf"/>
</dbReference>
<dbReference type="SUPFAM" id="SSF53335">
    <property type="entry name" value="S-adenosyl-L-methionine-dependent methyltransferases"/>
    <property type="match status" value="1"/>
</dbReference>
<sequence length="777" mass="87955">MRCRRVVVMETSLRKAFGLKLRALKPVELQMLFCLQTFEYCPLSTSLHAFLVRKRFEDMPANTLPLTEKEGLYRRLFRLVAVLPSIDYVLEKQRRFRAKQAQKEREKEQLALQQHEERGQEPQVSPEPARDPVQDVLVDAGREDASLRINKYRKRMATTMSRLELWLERLSMFLEHFDHEDVKTIDEQHAQRTPDGQTSQIRREILTERVRRRTTQAVIPTSDVLGIGFQDQELTRVERIVRKGMVKHRDVRYNCSDYLVGRVNHAWHRQPQMMSLILAASDNPTSIPEPRTLPIYIRANPLKLQNADQRKLGNELDPFVDTLAVQLRQKYGIHSSPPSQWRFIADSSLLDTFMGTQLSKRSANSEEASERRVPTTLAQKTTLRLDVAFDSARVSSVSYLDKFSVHNLQEHKQGMFNVHDELSALLVETALALNVENVADMACGDDDGSTAVILAAHLHAQNLAEQRRPSESSKILQSTSRMVLARDITLAAMDVLMRRVAALQAPNVVTCLARSAQLRQYRDKMALVLARTSRFSTKSAALHEYPEQKTRITDEGMFGWMLRNQAHELKTCSRFAKPGTGYVLLATQSVFFEETFGLVRYAERSLGLKLVGRPIKVPPDEHGHSGYFVALFQRLARRDDKGDDGGSGGAELDFSTWENTHTMPRRTHTMGVIYRLHQKTLASIELICAEDAAVASCVPEACVAFASASVSKRQVVLPSSFTSLHQRSPTIKRPVTFLTVQKSNASSVTVTTNWITKSCTNQPSIKYATTAAILNAT</sequence>
<dbReference type="OrthoDB" id="10679159at2759"/>
<gene>
    <name evidence="2" type="ORF">FVE85_8818</name>
</gene>
<evidence type="ECO:0000256" key="1">
    <source>
        <dbReference type="SAM" id="MobiDB-lite"/>
    </source>
</evidence>
<feature type="region of interest" description="Disordered" evidence="1">
    <location>
        <begin position="100"/>
        <end position="131"/>
    </location>
</feature>
<dbReference type="AlphaFoldDB" id="A0A5J4YRG0"/>
<keyword evidence="3" id="KW-1185">Reference proteome</keyword>